<accession>A0A224Y9A9</accession>
<organism evidence="2">
    <name type="scientific">Rhipicephalus zambeziensis</name>
    <dbReference type="NCBI Taxonomy" id="60191"/>
    <lineage>
        <taxon>Eukaryota</taxon>
        <taxon>Metazoa</taxon>
        <taxon>Ecdysozoa</taxon>
        <taxon>Arthropoda</taxon>
        <taxon>Chelicerata</taxon>
        <taxon>Arachnida</taxon>
        <taxon>Acari</taxon>
        <taxon>Parasitiformes</taxon>
        <taxon>Ixodida</taxon>
        <taxon>Ixodoidea</taxon>
        <taxon>Ixodidae</taxon>
        <taxon>Rhipicephalinae</taxon>
        <taxon>Rhipicephalus</taxon>
        <taxon>Rhipicephalus</taxon>
    </lineage>
</organism>
<feature type="signal peptide" evidence="1">
    <location>
        <begin position="1"/>
        <end position="19"/>
    </location>
</feature>
<evidence type="ECO:0000256" key="1">
    <source>
        <dbReference type="SAM" id="SignalP"/>
    </source>
</evidence>
<name>A0A224Y9A9_9ACAR</name>
<reference evidence="2" key="1">
    <citation type="journal article" date="2017" name="Parasit. Vectors">
        <title>Sialotranscriptomics of Rhipicephalus zambeziensis reveals intricate expression profiles of secretory proteins and suggests tight temporal transcriptional regulation during blood-feeding.</title>
        <authorList>
            <person name="de Castro M.H."/>
            <person name="de Klerk D."/>
            <person name="Pienaar R."/>
            <person name="Rees D.J.G."/>
            <person name="Mans B.J."/>
        </authorList>
    </citation>
    <scope>NUCLEOTIDE SEQUENCE</scope>
    <source>
        <tissue evidence="2">Salivary glands</tissue>
    </source>
</reference>
<protein>
    <recommendedName>
        <fullName evidence="3">8.9 kDa family member</fullName>
    </recommendedName>
</protein>
<feature type="chain" id="PRO_5012713996" description="8.9 kDa family member" evidence="1">
    <location>
        <begin position="20"/>
        <end position="86"/>
    </location>
</feature>
<proteinExistence type="predicted"/>
<evidence type="ECO:0000313" key="2">
    <source>
        <dbReference type="EMBL" id="MAA14236.1"/>
    </source>
</evidence>
<sequence>MKVLALVFVMAVQLLFAESQTVFRGNRGSCTIFGQTKWPHQSYVDTERCFLIRCSSPWSGEGAIVGCPGSGSPVRDLEECCKRERK</sequence>
<evidence type="ECO:0008006" key="3">
    <source>
        <dbReference type="Google" id="ProtNLM"/>
    </source>
</evidence>
<dbReference type="EMBL" id="GFPF01003090">
    <property type="protein sequence ID" value="MAA14236.1"/>
    <property type="molecule type" value="Transcribed_RNA"/>
</dbReference>
<dbReference type="AlphaFoldDB" id="A0A224Y9A9"/>
<keyword evidence="1" id="KW-0732">Signal</keyword>